<reference evidence="2" key="1">
    <citation type="journal article" date="2013" name="Nat. Genet.">
        <title>The draft genomes of soft-shell turtle and green sea turtle yield insights into the development and evolution of the turtle-specific body plan.</title>
        <authorList>
            <person name="Wang Z."/>
            <person name="Pascual-Anaya J."/>
            <person name="Zadissa A."/>
            <person name="Li W."/>
            <person name="Niimura Y."/>
            <person name="Huang Z."/>
            <person name="Li C."/>
            <person name="White S."/>
            <person name="Xiong Z."/>
            <person name="Fang D."/>
            <person name="Wang B."/>
            <person name="Ming Y."/>
            <person name="Chen Y."/>
            <person name="Zheng Y."/>
            <person name="Kuraku S."/>
            <person name="Pignatelli M."/>
            <person name="Herrero J."/>
            <person name="Beal K."/>
            <person name="Nozawa M."/>
            <person name="Li Q."/>
            <person name="Wang J."/>
            <person name="Zhang H."/>
            <person name="Yu L."/>
            <person name="Shigenobu S."/>
            <person name="Wang J."/>
            <person name="Liu J."/>
            <person name="Flicek P."/>
            <person name="Searle S."/>
            <person name="Wang J."/>
            <person name="Kuratani S."/>
            <person name="Yin Y."/>
            <person name="Aken B."/>
            <person name="Zhang G."/>
            <person name="Irie N."/>
        </authorList>
    </citation>
    <scope>NUCLEOTIDE SEQUENCE [LARGE SCALE GENOMIC DNA]</scope>
</reference>
<protein>
    <submittedName>
        <fullName evidence="1">Uncharacterized protein</fullName>
    </submittedName>
</protein>
<dbReference type="EMBL" id="KB559346">
    <property type="protein sequence ID" value="EMP29070.1"/>
    <property type="molecule type" value="Genomic_DNA"/>
</dbReference>
<dbReference type="Proteomes" id="UP000031443">
    <property type="component" value="Unassembled WGS sequence"/>
</dbReference>
<gene>
    <name evidence="1" type="ORF">UY3_13829</name>
</gene>
<sequence>MTEGNDKSSLSSLRCRRNDLSGRAVSSWGSTAAEPGLTWCSVLHGGEAGSRRAARLKRRQPPVLQAAWFRTGQDLCAANQCRWGLRDSPLCSCSTTQPMTHFVKECLLTRFSRGLEELHHATEDAIAWQDDYAHAK</sequence>
<name>M7B0X4_CHEMY</name>
<organism evidence="1 2">
    <name type="scientific">Chelonia mydas</name>
    <name type="common">Green sea-turtle</name>
    <name type="synonym">Chelonia agassizi</name>
    <dbReference type="NCBI Taxonomy" id="8469"/>
    <lineage>
        <taxon>Eukaryota</taxon>
        <taxon>Metazoa</taxon>
        <taxon>Chordata</taxon>
        <taxon>Craniata</taxon>
        <taxon>Vertebrata</taxon>
        <taxon>Euteleostomi</taxon>
        <taxon>Archelosauria</taxon>
        <taxon>Testudinata</taxon>
        <taxon>Testudines</taxon>
        <taxon>Cryptodira</taxon>
        <taxon>Durocryptodira</taxon>
        <taxon>Americhelydia</taxon>
        <taxon>Chelonioidea</taxon>
        <taxon>Cheloniidae</taxon>
        <taxon>Chelonia</taxon>
    </lineage>
</organism>
<accession>M7B0X4</accession>
<proteinExistence type="predicted"/>
<evidence type="ECO:0000313" key="2">
    <source>
        <dbReference type="Proteomes" id="UP000031443"/>
    </source>
</evidence>
<keyword evidence="2" id="KW-1185">Reference proteome</keyword>
<evidence type="ECO:0000313" key="1">
    <source>
        <dbReference type="EMBL" id="EMP29070.1"/>
    </source>
</evidence>
<dbReference type="AlphaFoldDB" id="M7B0X4"/>